<organism evidence="3 4">
    <name type="scientific">Dankookia rubra</name>
    <dbReference type="NCBI Taxonomy" id="1442381"/>
    <lineage>
        <taxon>Bacteria</taxon>
        <taxon>Pseudomonadati</taxon>
        <taxon>Pseudomonadota</taxon>
        <taxon>Alphaproteobacteria</taxon>
        <taxon>Acetobacterales</taxon>
        <taxon>Roseomonadaceae</taxon>
        <taxon>Dankookia</taxon>
    </lineage>
</organism>
<feature type="region of interest" description="Disordered" evidence="1">
    <location>
        <begin position="19"/>
        <end position="55"/>
    </location>
</feature>
<keyword evidence="4" id="KW-1185">Reference proteome</keyword>
<evidence type="ECO:0008006" key="5">
    <source>
        <dbReference type="Google" id="ProtNLM"/>
    </source>
</evidence>
<evidence type="ECO:0000256" key="1">
    <source>
        <dbReference type="SAM" id="MobiDB-lite"/>
    </source>
</evidence>
<accession>A0A4R5QLI5</accession>
<dbReference type="Pfam" id="PF07769">
    <property type="entry name" value="PsiF_repeat"/>
    <property type="match status" value="1"/>
</dbReference>
<proteinExistence type="predicted"/>
<dbReference type="InterPro" id="IPR011690">
    <property type="entry name" value="P_starv_induced_PsiF"/>
</dbReference>
<dbReference type="EMBL" id="SMSJ01000001">
    <property type="protein sequence ID" value="TDH64372.1"/>
    <property type="molecule type" value="Genomic_DNA"/>
</dbReference>
<feature type="signal peptide" evidence="2">
    <location>
        <begin position="1"/>
        <end position="20"/>
    </location>
</feature>
<comment type="caution">
    <text evidence="3">The sequence shown here is derived from an EMBL/GenBank/DDBJ whole genome shotgun (WGS) entry which is preliminary data.</text>
</comment>
<dbReference type="RefSeq" id="WP_133286529.1">
    <property type="nucleotide sequence ID" value="NZ_SMSJ01000001.1"/>
</dbReference>
<dbReference type="OrthoDB" id="7283944at2"/>
<evidence type="ECO:0000313" key="4">
    <source>
        <dbReference type="Proteomes" id="UP000295096"/>
    </source>
</evidence>
<dbReference type="AlphaFoldDB" id="A0A4R5QLI5"/>
<keyword evidence="2" id="KW-0732">Signal</keyword>
<protein>
    <recommendedName>
        <fullName evidence="5">Phosphate starvation-inducible protein PsiF</fullName>
    </recommendedName>
</protein>
<evidence type="ECO:0000256" key="2">
    <source>
        <dbReference type="SAM" id="SignalP"/>
    </source>
</evidence>
<dbReference type="Proteomes" id="UP000295096">
    <property type="component" value="Unassembled WGS sequence"/>
</dbReference>
<reference evidence="3 4" key="1">
    <citation type="journal article" date="2016" name="J. Microbiol.">
        <title>Dankookia rubra gen. nov., sp. nov., an alphaproteobacterium isolated from sediment of a shallow stream.</title>
        <authorList>
            <person name="Kim W.H."/>
            <person name="Kim D.H."/>
            <person name="Kang K."/>
            <person name="Ahn T.Y."/>
        </authorList>
    </citation>
    <scope>NUCLEOTIDE SEQUENCE [LARGE SCALE GENOMIC DNA]</scope>
    <source>
        <strain evidence="3 4">JCM30602</strain>
    </source>
</reference>
<name>A0A4R5QLI5_9PROT</name>
<evidence type="ECO:0000313" key="3">
    <source>
        <dbReference type="EMBL" id="TDH64372.1"/>
    </source>
</evidence>
<feature type="chain" id="PRO_5020664379" description="Phosphate starvation-inducible protein PsiF" evidence="2">
    <location>
        <begin position="21"/>
        <end position="71"/>
    </location>
</feature>
<gene>
    <name evidence="3" type="ORF">E2C06_00025</name>
</gene>
<sequence length="71" mass="7769">MRRLVFPLLLLVAAAAPSLAAEPKPKREPTPAQQAQQDKMRQCSATAKEKGLHADPRRAFMKDCLAKRSAG</sequence>